<evidence type="ECO:0000313" key="2">
    <source>
        <dbReference type="EMBL" id="URE21600.1"/>
    </source>
</evidence>
<proteinExistence type="predicted"/>
<feature type="transmembrane region" description="Helical" evidence="1">
    <location>
        <begin position="165"/>
        <end position="186"/>
    </location>
</feature>
<accession>A0A9E7GVC8</accession>
<keyword evidence="1" id="KW-0812">Transmembrane</keyword>
<evidence type="ECO:0000256" key="1">
    <source>
        <dbReference type="SAM" id="Phobius"/>
    </source>
</evidence>
<dbReference type="OrthoDB" id="1938519at2759"/>
<dbReference type="EMBL" id="CP097509">
    <property type="protein sequence ID" value="URE21600.1"/>
    <property type="molecule type" value="Genomic_DNA"/>
</dbReference>
<name>A0A9E7GVC8_9LILI</name>
<sequence>MAWWDRVTSPMRRVWAGVAIRLGISKSGLTRLREEVSTCEYEDVHVLGVADGVGGAERTAPGRSTEAGAPAGRVACVGVGRPQLLPQVLRASHAWRTSRPCSNNYGLLCYLRACLRAPSSPSLGARGRYRRGAEESCRKMGFLRFFALVFMTGAAVAFFSSSNRVAIAAGYASTVPAVGGSVMTIITNKKLKDDSFDISAMRNGRDLAGANVGDYSLRSSAKLKSRHQILTNRTRYSSHAICPPANATKPTQAWIIFLSSSASPICSCTVNY</sequence>
<reference evidence="2" key="1">
    <citation type="submission" date="2022-05" db="EMBL/GenBank/DDBJ databases">
        <title>The Musa troglodytarum L. genome provides insights into the mechanism of non-climacteric behaviour and enrichment of carotenoids.</title>
        <authorList>
            <person name="Wang J."/>
        </authorList>
    </citation>
    <scope>NUCLEOTIDE SEQUENCE</scope>
    <source>
        <tissue evidence="2">Leaf</tissue>
    </source>
</reference>
<organism evidence="2 3">
    <name type="scientific">Musa troglodytarum</name>
    <name type="common">fe'i banana</name>
    <dbReference type="NCBI Taxonomy" id="320322"/>
    <lineage>
        <taxon>Eukaryota</taxon>
        <taxon>Viridiplantae</taxon>
        <taxon>Streptophyta</taxon>
        <taxon>Embryophyta</taxon>
        <taxon>Tracheophyta</taxon>
        <taxon>Spermatophyta</taxon>
        <taxon>Magnoliopsida</taxon>
        <taxon>Liliopsida</taxon>
        <taxon>Zingiberales</taxon>
        <taxon>Musaceae</taxon>
        <taxon>Musa</taxon>
    </lineage>
</organism>
<evidence type="ECO:0000313" key="3">
    <source>
        <dbReference type="Proteomes" id="UP001055439"/>
    </source>
</evidence>
<keyword evidence="1" id="KW-1133">Transmembrane helix</keyword>
<dbReference type="PANTHER" id="PTHR33181">
    <property type="entry name" value="OS01G0778500 PROTEIN"/>
    <property type="match status" value="1"/>
</dbReference>
<dbReference type="AlphaFoldDB" id="A0A9E7GVC8"/>
<protein>
    <recommendedName>
        <fullName evidence="4">Protein phosphatase</fullName>
    </recommendedName>
</protein>
<gene>
    <name evidence="2" type="ORF">MUK42_24088</name>
</gene>
<dbReference type="Proteomes" id="UP001055439">
    <property type="component" value="Chromosome 7"/>
</dbReference>
<keyword evidence="3" id="KW-1185">Reference proteome</keyword>
<keyword evidence="1" id="KW-0472">Membrane</keyword>
<evidence type="ECO:0008006" key="4">
    <source>
        <dbReference type="Google" id="ProtNLM"/>
    </source>
</evidence>
<dbReference type="PANTHER" id="PTHR33181:SF4">
    <property type="entry name" value="OVULE PROTEIN"/>
    <property type="match status" value="1"/>
</dbReference>
<feature type="transmembrane region" description="Helical" evidence="1">
    <location>
        <begin position="141"/>
        <end position="159"/>
    </location>
</feature>